<accession>A0A0C3PHP2</accession>
<dbReference type="EMBL" id="KN840544">
    <property type="protein sequence ID" value="KIP05413.1"/>
    <property type="molecule type" value="Genomic_DNA"/>
</dbReference>
<gene>
    <name evidence="1" type="ORF">PHLGIDRAFT_119848</name>
</gene>
<proteinExistence type="predicted"/>
<protein>
    <submittedName>
        <fullName evidence="1">Uncharacterized protein</fullName>
    </submittedName>
</protein>
<dbReference type="HOGENOM" id="CLU_021108_0_0_1"/>
<dbReference type="AlphaFoldDB" id="A0A0C3PHP2"/>
<organism evidence="1 2">
    <name type="scientific">Phlebiopsis gigantea (strain 11061_1 CR5-6)</name>
    <name type="common">White-rot fungus</name>
    <name type="synonym">Peniophora gigantea</name>
    <dbReference type="NCBI Taxonomy" id="745531"/>
    <lineage>
        <taxon>Eukaryota</taxon>
        <taxon>Fungi</taxon>
        <taxon>Dikarya</taxon>
        <taxon>Basidiomycota</taxon>
        <taxon>Agaricomycotina</taxon>
        <taxon>Agaricomycetes</taxon>
        <taxon>Polyporales</taxon>
        <taxon>Phanerochaetaceae</taxon>
        <taxon>Phlebiopsis</taxon>
    </lineage>
</organism>
<keyword evidence="2" id="KW-1185">Reference proteome</keyword>
<dbReference type="Proteomes" id="UP000053257">
    <property type="component" value="Unassembled WGS sequence"/>
</dbReference>
<name>A0A0C3PHP2_PHLG1</name>
<dbReference type="OrthoDB" id="3222453at2759"/>
<reference evidence="1 2" key="1">
    <citation type="journal article" date="2014" name="PLoS Genet.">
        <title>Analysis of the Phlebiopsis gigantea genome, transcriptome and secretome provides insight into its pioneer colonization strategies of wood.</title>
        <authorList>
            <person name="Hori C."/>
            <person name="Ishida T."/>
            <person name="Igarashi K."/>
            <person name="Samejima M."/>
            <person name="Suzuki H."/>
            <person name="Master E."/>
            <person name="Ferreira P."/>
            <person name="Ruiz-Duenas F.J."/>
            <person name="Held B."/>
            <person name="Canessa P."/>
            <person name="Larrondo L.F."/>
            <person name="Schmoll M."/>
            <person name="Druzhinina I.S."/>
            <person name="Kubicek C.P."/>
            <person name="Gaskell J.A."/>
            <person name="Kersten P."/>
            <person name="St John F."/>
            <person name="Glasner J."/>
            <person name="Sabat G."/>
            <person name="Splinter BonDurant S."/>
            <person name="Syed K."/>
            <person name="Yadav J."/>
            <person name="Mgbeahuruike A.C."/>
            <person name="Kovalchuk A."/>
            <person name="Asiegbu F.O."/>
            <person name="Lackner G."/>
            <person name="Hoffmeister D."/>
            <person name="Rencoret J."/>
            <person name="Gutierrez A."/>
            <person name="Sun H."/>
            <person name="Lindquist E."/>
            <person name="Barry K."/>
            <person name="Riley R."/>
            <person name="Grigoriev I.V."/>
            <person name="Henrissat B."/>
            <person name="Kues U."/>
            <person name="Berka R.M."/>
            <person name="Martinez A.T."/>
            <person name="Covert S.F."/>
            <person name="Blanchette R.A."/>
            <person name="Cullen D."/>
        </authorList>
    </citation>
    <scope>NUCLEOTIDE SEQUENCE [LARGE SCALE GENOMIC DNA]</scope>
    <source>
        <strain evidence="1 2">11061_1 CR5-6</strain>
    </source>
</reference>
<sequence>MSTPSHSYTEQLVGCGYGHPLWRPESERHQGVEVGDVGFLSDGCFVRIFNALLPSTHPVNAGGVPEGFTCLNEGLESRVETVATRSISTPSVSSQLEVGDGVYVSSVPATSRFLWSGKRGAMVFLVDPGTQKTIAHTTIRNYIHTNYASWVALAAARGLDLSNEGIVFISGWMKTSRWALATFSKTDHEPVELHVTPQMTMGEIFTFPGAESTSMSVDQRWGPAEDRDAQSLERPQNQTLFIQYYKCKTRNITTPPISSSPSKQRVRSFFVKEPLYNDLPDPLDYALDYILQKSSAPTAILDGIIH</sequence>
<evidence type="ECO:0000313" key="2">
    <source>
        <dbReference type="Proteomes" id="UP000053257"/>
    </source>
</evidence>
<evidence type="ECO:0000313" key="1">
    <source>
        <dbReference type="EMBL" id="KIP05413.1"/>
    </source>
</evidence>